<keyword evidence="3" id="KW-1185">Reference proteome</keyword>
<reference evidence="2 3" key="1">
    <citation type="journal article" date="2023" name="J. Hered.">
        <title>Chromosome-level genome of the wood stork (Mycteria americana) provides insight into avian chromosome evolution.</title>
        <authorList>
            <person name="Flamio R. Jr."/>
            <person name="Ramstad K.M."/>
        </authorList>
    </citation>
    <scope>NUCLEOTIDE SEQUENCE [LARGE SCALE GENOMIC DNA]</scope>
    <source>
        <strain evidence="2">JAX WOST 10</strain>
    </source>
</reference>
<evidence type="ECO:0000313" key="3">
    <source>
        <dbReference type="Proteomes" id="UP001333110"/>
    </source>
</evidence>
<comment type="caution">
    <text evidence="2">The sequence shown here is derived from an EMBL/GenBank/DDBJ whole genome shotgun (WGS) entry which is preliminary data.</text>
</comment>
<name>A0AAN7N910_MYCAM</name>
<evidence type="ECO:0000313" key="2">
    <source>
        <dbReference type="EMBL" id="KAK4810847.1"/>
    </source>
</evidence>
<sequence>MPAPELLALATEINIGILKTRVYKFQIHLSHFNLSSLIHLLVVLMFFSGPTLGYLEYSGPQILCIPDSKTQGVDLESPLSMNRFMDGNQGVSVGVILPPVHRCGSNWHLLFFDPQQPHNRRVLRETRQGYWPHYPSIGAARLNNPSSLSRSSSDLCSRPFTSFVALLWTRSSTSMSLYASNPGKLTRHLIEGCLAYPNENQQLLALYWDLAWAYQATNQYYQGIVVKTGTKTTSENAMIETGTQTASKNMTVEIGTQTTTTVIAPVVKKKQWTRRSMGHQLVREEEEGSDQEAGPSAKKLEEQLEDKEAQQLGSLARNWGIGRGIRKEAAICSLRRQFLSSVRARYPFKEDLVNSAGKWTTADEGVQYLKDLAVLEVIYDDIDDNGSE</sequence>
<dbReference type="Proteomes" id="UP001333110">
    <property type="component" value="Unassembled WGS sequence"/>
</dbReference>
<gene>
    <name evidence="2" type="ORF">QYF61_008819</name>
</gene>
<dbReference type="EMBL" id="JAUNZN010000018">
    <property type="protein sequence ID" value="KAK4810847.1"/>
    <property type="molecule type" value="Genomic_DNA"/>
</dbReference>
<protein>
    <submittedName>
        <fullName evidence="2">Uncharacterized protein</fullName>
    </submittedName>
</protein>
<organism evidence="2 3">
    <name type="scientific">Mycteria americana</name>
    <name type="common">Wood stork</name>
    <dbReference type="NCBI Taxonomy" id="33587"/>
    <lineage>
        <taxon>Eukaryota</taxon>
        <taxon>Metazoa</taxon>
        <taxon>Chordata</taxon>
        <taxon>Craniata</taxon>
        <taxon>Vertebrata</taxon>
        <taxon>Euteleostomi</taxon>
        <taxon>Archelosauria</taxon>
        <taxon>Archosauria</taxon>
        <taxon>Dinosauria</taxon>
        <taxon>Saurischia</taxon>
        <taxon>Theropoda</taxon>
        <taxon>Coelurosauria</taxon>
        <taxon>Aves</taxon>
        <taxon>Neognathae</taxon>
        <taxon>Neoaves</taxon>
        <taxon>Aequornithes</taxon>
        <taxon>Ciconiiformes</taxon>
        <taxon>Ciconiidae</taxon>
        <taxon>Mycteria</taxon>
    </lineage>
</organism>
<feature type="region of interest" description="Disordered" evidence="1">
    <location>
        <begin position="275"/>
        <end position="304"/>
    </location>
</feature>
<proteinExistence type="predicted"/>
<accession>A0AAN7N910</accession>
<dbReference type="AlphaFoldDB" id="A0AAN7N910"/>
<evidence type="ECO:0000256" key="1">
    <source>
        <dbReference type="SAM" id="MobiDB-lite"/>
    </source>
</evidence>